<dbReference type="GO" id="GO:0005739">
    <property type="term" value="C:mitochondrion"/>
    <property type="evidence" value="ECO:0007669"/>
    <property type="project" value="TreeGrafter"/>
</dbReference>
<dbReference type="GO" id="GO:0051087">
    <property type="term" value="F:protein-folding chaperone binding"/>
    <property type="evidence" value="ECO:0007669"/>
    <property type="project" value="TreeGrafter"/>
</dbReference>
<keyword evidence="2 4" id="KW-0863">Zinc-finger</keyword>
<keyword evidence="8" id="KW-1185">Reference proteome</keyword>
<evidence type="ECO:0000256" key="1">
    <source>
        <dbReference type="ARBA" id="ARBA00022723"/>
    </source>
</evidence>
<feature type="compositionally biased region" description="Basic and acidic residues" evidence="5">
    <location>
        <begin position="163"/>
        <end position="179"/>
    </location>
</feature>
<dbReference type="PROSITE" id="PS51501">
    <property type="entry name" value="ZF_DNL"/>
    <property type="match status" value="1"/>
</dbReference>
<evidence type="ECO:0000256" key="4">
    <source>
        <dbReference type="PROSITE-ProRule" id="PRU00834"/>
    </source>
</evidence>
<dbReference type="EMBL" id="RYZI01000378">
    <property type="protein sequence ID" value="RWA06001.1"/>
    <property type="molecule type" value="Genomic_DNA"/>
</dbReference>
<evidence type="ECO:0000256" key="5">
    <source>
        <dbReference type="SAM" id="MobiDB-lite"/>
    </source>
</evidence>
<protein>
    <recommendedName>
        <fullName evidence="6">DNL-type domain-containing protein</fullName>
    </recommendedName>
</protein>
<reference evidence="7 8" key="1">
    <citation type="submission" date="2018-12" db="EMBL/GenBank/DDBJ databases">
        <title>Draft genome sequence of Xylaria grammica IHI A82.</title>
        <authorList>
            <person name="Buettner E."/>
            <person name="Kellner H."/>
        </authorList>
    </citation>
    <scope>NUCLEOTIDE SEQUENCE [LARGE SCALE GENOMIC DNA]</scope>
    <source>
        <strain evidence="7 8">IHI A82</strain>
    </source>
</reference>
<dbReference type="PANTHER" id="PTHR20922:SF13">
    <property type="entry name" value="DNL-TYPE ZINC FINGER PROTEIN"/>
    <property type="match status" value="1"/>
</dbReference>
<accession>A0A439CVB8</accession>
<sequence length="368" mass="41761">MASKTASRCLTAVFRTPPTISPSLLRPYPRLPRTLQPITHRFAHTIPKPTIPAPDDASSFADATKPRKQLEPHYQLTFTCVPCTNRSTHVVSKQGYHKGSVLITCPSCRNRHVISDNLNIFGDRKITVEELLREKGQLVKRGTLGEEGDIEFWEDNSTASSEVADREQDEARRLRETRDPSSQATDPTPSVSVLPGDTGTRPSVQGAPHQGRTPSTRRQYHTKEFKPPINLTDNGQQPVDRTKIPQDSEPLRPAFELRKIPHDKSYRPGIQPFKRLRPSEIEGSETMQSREQEEIGGMEELEKKANPLGLPFSEIKRTDRREARKDEDREKPPIPVRERPRASVKYSQQFGYIRPSFLPPISADKWEP</sequence>
<comment type="caution">
    <text evidence="7">The sequence shown here is derived from an EMBL/GenBank/DDBJ whole genome shotgun (WGS) entry which is preliminary data.</text>
</comment>
<feature type="compositionally biased region" description="Basic and acidic residues" evidence="5">
    <location>
        <begin position="314"/>
        <end position="341"/>
    </location>
</feature>
<dbReference type="InterPro" id="IPR007853">
    <property type="entry name" value="Znf_DNL-typ"/>
</dbReference>
<proteinExistence type="predicted"/>
<keyword evidence="1" id="KW-0479">Metal-binding</keyword>
<feature type="compositionally biased region" description="Basic and acidic residues" evidence="5">
    <location>
        <begin position="240"/>
        <end position="266"/>
    </location>
</feature>
<keyword evidence="3" id="KW-0862">Zinc</keyword>
<evidence type="ECO:0000256" key="2">
    <source>
        <dbReference type="ARBA" id="ARBA00022771"/>
    </source>
</evidence>
<dbReference type="GO" id="GO:0006457">
    <property type="term" value="P:protein folding"/>
    <property type="evidence" value="ECO:0007669"/>
    <property type="project" value="TreeGrafter"/>
</dbReference>
<dbReference type="AlphaFoldDB" id="A0A439CVB8"/>
<dbReference type="STRING" id="363999.A0A439CVB8"/>
<dbReference type="GO" id="GO:0030150">
    <property type="term" value="P:protein import into mitochondrial matrix"/>
    <property type="evidence" value="ECO:0007669"/>
    <property type="project" value="TreeGrafter"/>
</dbReference>
<dbReference type="InterPro" id="IPR024158">
    <property type="entry name" value="Mt_import_TIM15"/>
</dbReference>
<organism evidence="7 8">
    <name type="scientific">Xylaria grammica</name>
    <dbReference type="NCBI Taxonomy" id="363999"/>
    <lineage>
        <taxon>Eukaryota</taxon>
        <taxon>Fungi</taxon>
        <taxon>Dikarya</taxon>
        <taxon>Ascomycota</taxon>
        <taxon>Pezizomycotina</taxon>
        <taxon>Sordariomycetes</taxon>
        <taxon>Xylariomycetidae</taxon>
        <taxon>Xylariales</taxon>
        <taxon>Xylariaceae</taxon>
        <taxon>Xylaria</taxon>
    </lineage>
</organism>
<feature type="domain" description="DNL-type" evidence="6">
    <location>
        <begin position="69"/>
        <end position="164"/>
    </location>
</feature>
<dbReference type="GO" id="GO:0008270">
    <property type="term" value="F:zinc ion binding"/>
    <property type="evidence" value="ECO:0007669"/>
    <property type="project" value="UniProtKB-KW"/>
</dbReference>
<name>A0A439CVB8_9PEZI</name>
<dbReference type="GO" id="GO:0050821">
    <property type="term" value="P:protein stabilization"/>
    <property type="evidence" value="ECO:0007669"/>
    <property type="project" value="TreeGrafter"/>
</dbReference>
<evidence type="ECO:0000256" key="3">
    <source>
        <dbReference type="ARBA" id="ARBA00022833"/>
    </source>
</evidence>
<gene>
    <name evidence="7" type="ORF">EKO27_g9111</name>
</gene>
<evidence type="ECO:0000313" key="7">
    <source>
        <dbReference type="EMBL" id="RWA06001.1"/>
    </source>
</evidence>
<feature type="compositionally biased region" description="Polar residues" evidence="5">
    <location>
        <begin position="180"/>
        <end position="191"/>
    </location>
</feature>
<evidence type="ECO:0000259" key="6">
    <source>
        <dbReference type="PROSITE" id="PS51501"/>
    </source>
</evidence>
<dbReference type="Pfam" id="PF05180">
    <property type="entry name" value="zf-DNL"/>
    <property type="match status" value="1"/>
</dbReference>
<evidence type="ECO:0000313" key="8">
    <source>
        <dbReference type="Proteomes" id="UP000286045"/>
    </source>
</evidence>
<dbReference type="Proteomes" id="UP000286045">
    <property type="component" value="Unassembled WGS sequence"/>
</dbReference>
<dbReference type="PANTHER" id="PTHR20922">
    <property type="entry name" value="DNL-TYPE ZINC FINGER PROTEIN"/>
    <property type="match status" value="1"/>
</dbReference>
<feature type="region of interest" description="Disordered" evidence="5">
    <location>
        <begin position="154"/>
        <end position="349"/>
    </location>
</feature>